<evidence type="ECO:0000256" key="3">
    <source>
        <dbReference type="ARBA" id="ARBA00022670"/>
    </source>
</evidence>
<evidence type="ECO:0000256" key="10">
    <source>
        <dbReference type="ARBA" id="ARBA00049729"/>
    </source>
</evidence>
<dbReference type="GO" id="GO:0004222">
    <property type="term" value="F:metalloendopeptidase activity"/>
    <property type="evidence" value="ECO:0007669"/>
    <property type="project" value="InterPro"/>
</dbReference>
<comment type="similarity">
    <text evidence="2">Belongs to the peptidase U48 family.</text>
</comment>
<evidence type="ECO:0000313" key="14">
    <source>
        <dbReference type="EMBL" id="RKP26946.1"/>
    </source>
</evidence>
<evidence type="ECO:0000256" key="2">
    <source>
        <dbReference type="ARBA" id="ARBA00006897"/>
    </source>
</evidence>
<evidence type="ECO:0000313" key="15">
    <source>
        <dbReference type="Proteomes" id="UP000278143"/>
    </source>
</evidence>
<organism evidence="13 15">
    <name type="scientific">Syncephalis pseudoplumigaleata</name>
    <dbReference type="NCBI Taxonomy" id="1712513"/>
    <lineage>
        <taxon>Eukaryota</taxon>
        <taxon>Fungi</taxon>
        <taxon>Fungi incertae sedis</taxon>
        <taxon>Zoopagomycota</taxon>
        <taxon>Zoopagomycotina</taxon>
        <taxon>Zoopagomycetes</taxon>
        <taxon>Zoopagales</taxon>
        <taxon>Piptocephalidaceae</taxon>
        <taxon>Syncephalis</taxon>
    </lineage>
</organism>
<dbReference type="EMBL" id="KZ989300">
    <property type="protein sequence ID" value="RKP26946.1"/>
    <property type="molecule type" value="Genomic_DNA"/>
</dbReference>
<dbReference type="Proteomes" id="UP000278143">
    <property type="component" value="Unassembled WGS sequence"/>
</dbReference>
<keyword evidence="7 11" id="KW-1133">Transmembrane helix</keyword>
<keyword evidence="6" id="KW-0256">Endoplasmic reticulum</keyword>
<dbReference type="EC" id="3.4.26.1" evidence="10"/>
<proteinExistence type="inferred from homology"/>
<dbReference type="GO" id="GO:0005789">
    <property type="term" value="C:endoplasmic reticulum membrane"/>
    <property type="evidence" value="ECO:0007669"/>
    <property type="project" value="UniProtKB-SubCell"/>
</dbReference>
<evidence type="ECO:0000256" key="6">
    <source>
        <dbReference type="ARBA" id="ARBA00022824"/>
    </source>
</evidence>
<reference evidence="15" key="1">
    <citation type="journal article" date="2018" name="Nat. Microbiol.">
        <title>Leveraging single-cell genomics to expand the fungal tree of life.</title>
        <authorList>
            <person name="Ahrendt S.R."/>
            <person name="Quandt C.A."/>
            <person name="Ciobanu D."/>
            <person name="Clum A."/>
            <person name="Salamov A."/>
            <person name="Andreopoulos B."/>
            <person name="Cheng J.F."/>
            <person name="Woyke T."/>
            <person name="Pelin A."/>
            <person name="Henrissat B."/>
            <person name="Reynolds N.K."/>
            <person name="Benny G.L."/>
            <person name="Smith M.E."/>
            <person name="James T.Y."/>
            <person name="Grigoriev I.V."/>
        </authorList>
    </citation>
    <scope>NUCLEOTIDE SEQUENCE [LARGE SCALE GENOMIC DNA]</scope>
    <source>
        <strain evidence="15">Benny S71-1</strain>
    </source>
</reference>
<feature type="transmembrane region" description="Helical" evidence="11">
    <location>
        <begin position="122"/>
        <end position="142"/>
    </location>
</feature>
<evidence type="ECO:0000256" key="1">
    <source>
        <dbReference type="ARBA" id="ARBA00004477"/>
    </source>
</evidence>
<gene>
    <name evidence="14" type="ORF">SYNPS1DRAFT_27378</name>
    <name evidence="13" type="ORF">SYNPS1DRAFT_27625</name>
</gene>
<comment type="catalytic activity">
    <reaction evidence="9">
        <text>Hydrolyzes the peptide bond -P2-(S-farnesyl or geranylgeranyl)C-P1'-P2'-P3'-COOH where P1' and P2' are amino acids with aliphatic sidechains and P3' is any C-terminal residue.</text>
        <dbReference type="EC" id="3.4.26.1"/>
    </reaction>
</comment>
<evidence type="ECO:0000256" key="4">
    <source>
        <dbReference type="ARBA" id="ARBA00022692"/>
    </source>
</evidence>
<keyword evidence="4 11" id="KW-0812">Transmembrane</keyword>
<feature type="transmembrane region" description="Helical" evidence="11">
    <location>
        <begin position="295"/>
        <end position="316"/>
    </location>
</feature>
<comment type="subcellular location">
    <subcellularLocation>
        <location evidence="1">Endoplasmic reticulum membrane</location>
        <topology evidence="1">Multi-pass membrane protein</topology>
    </subcellularLocation>
</comment>
<evidence type="ECO:0000256" key="9">
    <source>
        <dbReference type="ARBA" id="ARBA00047280"/>
    </source>
</evidence>
<evidence type="ECO:0000256" key="5">
    <source>
        <dbReference type="ARBA" id="ARBA00022801"/>
    </source>
</evidence>
<feature type="transmembrane region" description="Helical" evidence="11">
    <location>
        <begin position="237"/>
        <end position="259"/>
    </location>
</feature>
<dbReference type="AlphaFoldDB" id="A0A4P9Z529"/>
<dbReference type="OrthoDB" id="271604at2759"/>
<keyword evidence="5" id="KW-0378">Hydrolase</keyword>
<evidence type="ECO:0000259" key="12">
    <source>
        <dbReference type="Pfam" id="PF02517"/>
    </source>
</evidence>
<dbReference type="InterPro" id="IPR039731">
    <property type="entry name" value="Rce1"/>
</dbReference>
<feature type="transmembrane region" description="Helical" evidence="11">
    <location>
        <begin position="59"/>
        <end position="78"/>
    </location>
</feature>
<dbReference type="GO" id="GO:0071586">
    <property type="term" value="P:CAAX-box protein processing"/>
    <property type="evidence" value="ECO:0007669"/>
    <property type="project" value="InterPro"/>
</dbReference>
<dbReference type="PANTHER" id="PTHR13046:SF0">
    <property type="entry name" value="CAAX PRENYL PROTEASE 2"/>
    <property type="match status" value="1"/>
</dbReference>
<evidence type="ECO:0000256" key="7">
    <source>
        <dbReference type="ARBA" id="ARBA00022989"/>
    </source>
</evidence>
<name>A0A4P9Z529_9FUNG</name>
<dbReference type="EMBL" id="KZ989355">
    <property type="protein sequence ID" value="RKP26700.1"/>
    <property type="molecule type" value="Genomic_DNA"/>
</dbReference>
<protein>
    <recommendedName>
        <fullName evidence="10">intramembrane prenyl-peptidase Rce1</fullName>
        <ecNumber evidence="10">3.4.26.1</ecNumber>
    </recommendedName>
</protein>
<sequence length="327" mass="36856">MSALIMESVSAPAVATSEALWGGVGIGSMFVGGLYVLGNRRLVACHWNRDHPQVIMDRIRAVFITCVVVACLLSWLFLQRGVVTRVATRLLQSSTTHQPASELDALLAIFGLHWLAPARRMLMATTWPLLHTMLLFLGPLVVRWQDYRERMANYDADEHPSYGHTHRWRIRLRNYVVGPLSEEFVFRACLGALFAQTALSTTSIVFLSSWLFGLAHVHHAWEMYAKTRTQKNALRIALARTGFQLAYCTVFGSYVMLLFLRTGHLIGPILSHAFCNIMGLPDCSRLRTADGRWDIGMLTVHLLGVLLFIMTASTLLDASLYHSIYWH</sequence>
<feature type="domain" description="CAAX prenyl protease 2/Lysostaphin resistance protein A-like" evidence="12">
    <location>
        <begin position="172"/>
        <end position="278"/>
    </location>
</feature>
<reference evidence="13" key="2">
    <citation type="submission" date="2018-07" db="EMBL/GenBank/DDBJ databases">
        <title>Leveraging single-cell genomics to expand the Fungal Tree of Life.</title>
        <authorList>
            <consortium name="DOE Joint Genome Institute"/>
            <person name="Ahrendt S.R."/>
            <person name="Quandt C.A."/>
            <person name="Ciobanu D."/>
            <person name="Clum A."/>
            <person name="Salamov A."/>
            <person name="Andreopoulos B."/>
            <person name="Cheng J.-F."/>
            <person name="Woyke T."/>
            <person name="Pelin A."/>
            <person name="Henrissat B."/>
            <person name="Reynolds N."/>
            <person name="Benny G.L."/>
            <person name="Smith M.E."/>
            <person name="James T.Y."/>
            <person name="Grigoriev I.V."/>
        </authorList>
    </citation>
    <scope>NUCLEOTIDE SEQUENCE</scope>
    <source>
        <strain evidence="13">Benny S71-1</strain>
    </source>
</reference>
<dbReference type="PANTHER" id="PTHR13046">
    <property type="entry name" value="PROTEASE U48 CAAX PRENYL PROTEASE RCE1"/>
    <property type="match status" value="1"/>
</dbReference>
<evidence type="ECO:0000313" key="13">
    <source>
        <dbReference type="EMBL" id="RKP26700.1"/>
    </source>
</evidence>
<evidence type="ECO:0000256" key="8">
    <source>
        <dbReference type="ARBA" id="ARBA00023136"/>
    </source>
</evidence>
<keyword evidence="15" id="KW-1185">Reference proteome</keyword>
<feature type="transmembrane region" description="Helical" evidence="11">
    <location>
        <begin position="20"/>
        <end position="38"/>
    </location>
</feature>
<dbReference type="InterPro" id="IPR003675">
    <property type="entry name" value="Rce1/LyrA-like_dom"/>
</dbReference>
<accession>A0A4P9Z529</accession>
<keyword evidence="3" id="KW-0645">Protease</keyword>
<dbReference type="Pfam" id="PF02517">
    <property type="entry name" value="Rce1-like"/>
    <property type="match status" value="1"/>
</dbReference>
<keyword evidence="8 11" id="KW-0472">Membrane</keyword>
<evidence type="ECO:0000256" key="11">
    <source>
        <dbReference type="SAM" id="Phobius"/>
    </source>
</evidence>